<reference evidence="1" key="1">
    <citation type="journal article" date="2021" name="Nat. Commun.">
        <title>Genetic determinants of endophytism in the Arabidopsis root mycobiome.</title>
        <authorList>
            <person name="Mesny F."/>
            <person name="Miyauchi S."/>
            <person name="Thiergart T."/>
            <person name="Pickel B."/>
            <person name="Atanasova L."/>
            <person name="Karlsson M."/>
            <person name="Huettel B."/>
            <person name="Barry K.W."/>
            <person name="Haridas S."/>
            <person name="Chen C."/>
            <person name="Bauer D."/>
            <person name="Andreopoulos W."/>
            <person name="Pangilinan J."/>
            <person name="LaButti K."/>
            <person name="Riley R."/>
            <person name="Lipzen A."/>
            <person name="Clum A."/>
            <person name="Drula E."/>
            <person name="Henrissat B."/>
            <person name="Kohler A."/>
            <person name="Grigoriev I.V."/>
            <person name="Martin F.M."/>
            <person name="Hacquard S."/>
        </authorList>
    </citation>
    <scope>NUCLEOTIDE SEQUENCE</scope>
    <source>
        <strain evidence="1">MPI-CAGE-AT-0147</strain>
    </source>
</reference>
<dbReference type="AlphaFoldDB" id="A0A9P9DN97"/>
<keyword evidence="2" id="KW-1185">Reference proteome</keyword>
<dbReference type="EMBL" id="JAGMUV010000024">
    <property type="protein sequence ID" value="KAH7121631.1"/>
    <property type="molecule type" value="Genomic_DNA"/>
</dbReference>
<name>A0A9P9DN97_9HYPO</name>
<proteinExistence type="predicted"/>
<dbReference type="OrthoDB" id="4806845at2759"/>
<evidence type="ECO:0000313" key="1">
    <source>
        <dbReference type="EMBL" id="KAH7121631.1"/>
    </source>
</evidence>
<evidence type="ECO:0000313" key="2">
    <source>
        <dbReference type="Proteomes" id="UP000738349"/>
    </source>
</evidence>
<sequence>MEDDLRTICKTHHAVKSKLRKEPLIAYPESLVGAETSGIDCLVQVIRHTHFDPSSSDDQTKERRVKAKKQFVSLLKVEIQCLGDQEQLSFLNLAESYIMANTLWSSSTWLAAQSLQDAMTEYFSPSVIFSKFERVLVSRSPSFARVHYSSSDTEPYPLAQLRTCEMPVWHETDQVVLRQYVLVAVVRMRDELLPRDCLRVYGVDGSPIVMASVHPSFVGNNLSLADSGRREYMLFYASSSMPVDLYAPETATGNFAAADLSNLMNGPTR</sequence>
<gene>
    <name evidence="1" type="ORF">EDB81DRAFT_891199</name>
</gene>
<accession>A0A9P9DN97</accession>
<comment type="caution">
    <text evidence="1">The sequence shown here is derived from an EMBL/GenBank/DDBJ whole genome shotgun (WGS) entry which is preliminary data.</text>
</comment>
<organism evidence="1 2">
    <name type="scientific">Dactylonectria macrodidyma</name>
    <dbReference type="NCBI Taxonomy" id="307937"/>
    <lineage>
        <taxon>Eukaryota</taxon>
        <taxon>Fungi</taxon>
        <taxon>Dikarya</taxon>
        <taxon>Ascomycota</taxon>
        <taxon>Pezizomycotina</taxon>
        <taxon>Sordariomycetes</taxon>
        <taxon>Hypocreomycetidae</taxon>
        <taxon>Hypocreales</taxon>
        <taxon>Nectriaceae</taxon>
        <taxon>Dactylonectria</taxon>
    </lineage>
</organism>
<protein>
    <submittedName>
        <fullName evidence="1">Uncharacterized protein</fullName>
    </submittedName>
</protein>
<dbReference type="Proteomes" id="UP000738349">
    <property type="component" value="Unassembled WGS sequence"/>
</dbReference>